<feature type="active site" description="Proton acceptor" evidence="5">
    <location>
        <position position="249"/>
    </location>
</feature>
<feature type="site" description="Interaction with DNA substrate" evidence="7">
    <location>
        <position position="249"/>
    </location>
</feature>
<dbReference type="InterPro" id="IPR020847">
    <property type="entry name" value="AP_endonuclease_F1_BS"/>
</dbReference>
<feature type="site" description="Important for catalytic activity" evidence="7">
    <location>
        <position position="219"/>
    </location>
</feature>
<evidence type="ECO:0000256" key="8">
    <source>
        <dbReference type="SAM" id="MobiDB-lite"/>
    </source>
</evidence>
<comment type="caution">
    <text evidence="10">The sequence shown here is derived from an EMBL/GenBank/DDBJ whole genome shotgun (WGS) entry which is preliminary data.</text>
</comment>
<evidence type="ECO:0000256" key="6">
    <source>
        <dbReference type="PIRSR" id="PIRSR604808-2"/>
    </source>
</evidence>
<evidence type="ECO:0000256" key="5">
    <source>
        <dbReference type="PIRSR" id="PIRSR604808-1"/>
    </source>
</evidence>
<feature type="binding site" evidence="6">
    <location>
        <position position="148"/>
    </location>
    <ligand>
        <name>Mg(2+)</name>
        <dbReference type="ChEBI" id="CHEBI:18420"/>
        <label>1</label>
    </ligand>
</feature>
<organism evidence="10 11">
    <name type="scientific">Komagataeibacter europaeus NBRC 3261</name>
    <dbReference type="NCBI Taxonomy" id="1234669"/>
    <lineage>
        <taxon>Bacteria</taxon>
        <taxon>Pseudomonadati</taxon>
        <taxon>Pseudomonadota</taxon>
        <taxon>Alphaproteobacteria</taxon>
        <taxon>Acetobacterales</taxon>
        <taxon>Acetobacteraceae</taxon>
        <taxon>Komagataeibacter</taxon>
    </lineage>
</organism>
<dbReference type="PANTHER" id="PTHR43250">
    <property type="entry name" value="EXODEOXYRIBONUCLEASE III"/>
    <property type="match status" value="1"/>
</dbReference>
<dbReference type="RefSeq" id="WP_048851216.1">
    <property type="nucleotide sequence ID" value="NZ_BANI01000066.1"/>
</dbReference>
<evidence type="ECO:0000256" key="3">
    <source>
        <dbReference type="ARBA" id="ARBA00022801"/>
    </source>
</evidence>
<feature type="domain" description="Endonuclease/exonuclease/phosphatase" evidence="9">
    <location>
        <begin position="5"/>
        <end position="249"/>
    </location>
</feature>
<dbReference type="PROSITE" id="PS51435">
    <property type="entry name" value="AP_NUCLEASE_F1_4"/>
    <property type="match status" value="1"/>
</dbReference>
<dbReference type="SUPFAM" id="SSF56219">
    <property type="entry name" value="DNase I-like"/>
    <property type="match status" value="1"/>
</dbReference>
<feature type="binding site" evidence="6">
    <location>
        <position position="248"/>
    </location>
    <ligand>
        <name>Mg(2+)</name>
        <dbReference type="ChEBI" id="CHEBI:18420"/>
        <label>1</label>
    </ligand>
</feature>
<comment type="cofactor">
    <cofactor evidence="6">
        <name>Mg(2+)</name>
        <dbReference type="ChEBI" id="CHEBI:18420"/>
    </cofactor>
    <cofactor evidence="6">
        <name>Mn(2+)</name>
        <dbReference type="ChEBI" id="CHEBI:29035"/>
    </cofactor>
    <text evidence="6">Probably binds two magnesium or manganese ions per subunit.</text>
</comment>
<sequence length="261" mass="28968">MMKFATWNVNSIRQRQDHVLDYLAREQPDVLALQEIKCQTEVFPVDVFRAAGYDSIVVGQKSYNGVAILTRHPHEVTHTALPGWETDPAQARYVEIRCRGLVFGNLYLPNGNSGGSAGYDSKLAFMEALALHARGMLLAGQDFVLLGDYNVCPTDEDYAPGALSPDDALVRPQSRAAFRRLLWLGLTDALRALHPVGRFYTFWDYQAAAWQRDSGLRIDHALLSPRVAERLLTALPARDERGRPQSSDHVPLAVTLADAPG</sequence>
<keyword evidence="6" id="KW-0464">Manganese</keyword>
<comment type="similarity">
    <text evidence="1">Belongs to the DNA repair enzymes AP/ExoA family.</text>
</comment>
<feature type="binding site" evidence="6">
    <location>
        <position position="150"/>
    </location>
    <ligand>
        <name>Mg(2+)</name>
        <dbReference type="ChEBI" id="CHEBI:18420"/>
        <label>1</label>
    </ligand>
</feature>
<evidence type="ECO:0000256" key="7">
    <source>
        <dbReference type="PIRSR" id="PIRSR604808-3"/>
    </source>
</evidence>
<feature type="binding site" evidence="6">
    <location>
        <position position="249"/>
    </location>
    <ligand>
        <name>Mg(2+)</name>
        <dbReference type="ChEBI" id="CHEBI:18420"/>
        <label>1</label>
    </ligand>
</feature>
<feature type="active site" evidence="5">
    <location>
        <position position="107"/>
    </location>
</feature>
<dbReference type="CDD" id="cd09086">
    <property type="entry name" value="ExoIII-like_AP-endo"/>
    <property type="match status" value="1"/>
</dbReference>
<reference evidence="10 11" key="1">
    <citation type="submission" date="2012-11" db="EMBL/GenBank/DDBJ databases">
        <title>Whole genome sequence of Gluconacetobacter europaeus NBRC3261.</title>
        <authorList>
            <person name="Azuma Y."/>
            <person name="Higashiura N."/>
            <person name="Hirakawa H."/>
            <person name="Matsushita K."/>
        </authorList>
    </citation>
    <scope>NUCLEOTIDE SEQUENCE [LARGE SCALE GENOMIC DNA]</scope>
    <source>
        <strain evidence="10 11">NBRC 3261</strain>
    </source>
</reference>
<feature type="region of interest" description="Disordered" evidence="8">
    <location>
        <begin position="239"/>
        <end position="261"/>
    </location>
</feature>
<feature type="binding site" evidence="6">
    <location>
        <position position="35"/>
    </location>
    <ligand>
        <name>Mg(2+)</name>
        <dbReference type="ChEBI" id="CHEBI:18420"/>
        <label>1</label>
    </ligand>
</feature>
<protein>
    <submittedName>
        <fullName evidence="10">Exodeoxyribonuclease III</fullName>
    </submittedName>
</protein>
<dbReference type="InterPro" id="IPR036691">
    <property type="entry name" value="Endo/exonu/phosph_ase_sf"/>
</dbReference>
<dbReference type="InterPro" id="IPR037493">
    <property type="entry name" value="ExoIII-like"/>
</dbReference>
<accession>A0A0D6PZ94</accession>
<feature type="binding site" evidence="6">
    <location>
        <position position="8"/>
    </location>
    <ligand>
        <name>Mg(2+)</name>
        <dbReference type="ChEBI" id="CHEBI:18420"/>
        <label>1</label>
    </ligand>
</feature>
<dbReference type="GO" id="GO:0046872">
    <property type="term" value="F:metal ion binding"/>
    <property type="evidence" value="ECO:0007669"/>
    <property type="project" value="UniProtKB-KW"/>
</dbReference>
<feature type="active site" description="Proton donor/acceptor" evidence="5">
    <location>
        <position position="148"/>
    </location>
</feature>
<dbReference type="Proteomes" id="UP000032675">
    <property type="component" value="Unassembled WGS sequence"/>
</dbReference>
<dbReference type="NCBIfam" id="TIGR00633">
    <property type="entry name" value="xth"/>
    <property type="match status" value="1"/>
</dbReference>
<dbReference type="InterPro" id="IPR005135">
    <property type="entry name" value="Endo/exonuclease/phosphatase"/>
</dbReference>
<evidence type="ECO:0000259" key="9">
    <source>
        <dbReference type="Pfam" id="PF03372"/>
    </source>
</evidence>
<dbReference type="InterPro" id="IPR004808">
    <property type="entry name" value="AP_endonuc_1"/>
</dbReference>
<dbReference type="Pfam" id="PF03372">
    <property type="entry name" value="Exo_endo_phos"/>
    <property type="match status" value="1"/>
</dbReference>
<dbReference type="PROSITE" id="PS00726">
    <property type="entry name" value="AP_NUCLEASE_F1_1"/>
    <property type="match status" value="1"/>
</dbReference>
<evidence type="ECO:0000256" key="2">
    <source>
        <dbReference type="ARBA" id="ARBA00022723"/>
    </source>
</evidence>
<keyword evidence="4 6" id="KW-0460">Magnesium</keyword>
<gene>
    <name evidence="10" type="ORF">Geu3261_0072_019</name>
</gene>
<dbReference type="GO" id="GO:0006281">
    <property type="term" value="P:DNA repair"/>
    <property type="evidence" value="ECO:0007669"/>
    <property type="project" value="InterPro"/>
</dbReference>
<proteinExistence type="inferred from homology"/>
<evidence type="ECO:0000313" key="11">
    <source>
        <dbReference type="Proteomes" id="UP000032675"/>
    </source>
</evidence>
<dbReference type="EMBL" id="BANI01000066">
    <property type="protein sequence ID" value="GAN96504.1"/>
    <property type="molecule type" value="Genomic_DNA"/>
</dbReference>
<keyword evidence="2 6" id="KW-0479">Metal-binding</keyword>
<dbReference type="GO" id="GO:0008311">
    <property type="term" value="F:double-stranded DNA 3'-5' DNA exonuclease activity"/>
    <property type="evidence" value="ECO:0007669"/>
    <property type="project" value="InterPro"/>
</dbReference>
<evidence type="ECO:0000256" key="4">
    <source>
        <dbReference type="ARBA" id="ARBA00022842"/>
    </source>
</evidence>
<dbReference type="PANTHER" id="PTHR43250:SF2">
    <property type="entry name" value="EXODEOXYRIBONUCLEASE III"/>
    <property type="match status" value="1"/>
</dbReference>
<feature type="site" description="Transition state stabilizer" evidence="7">
    <location>
        <position position="150"/>
    </location>
</feature>
<dbReference type="AlphaFoldDB" id="A0A0D6PZ94"/>
<dbReference type="NCBIfam" id="TIGR00195">
    <property type="entry name" value="exoDNase_III"/>
    <property type="match status" value="1"/>
</dbReference>
<dbReference type="Gene3D" id="3.60.10.10">
    <property type="entry name" value="Endonuclease/exonuclease/phosphatase"/>
    <property type="match status" value="1"/>
</dbReference>
<keyword evidence="3" id="KW-0378">Hydrolase</keyword>
<evidence type="ECO:0000313" key="10">
    <source>
        <dbReference type="EMBL" id="GAN96504.1"/>
    </source>
</evidence>
<evidence type="ECO:0000256" key="1">
    <source>
        <dbReference type="ARBA" id="ARBA00007092"/>
    </source>
</evidence>
<dbReference type="GO" id="GO:0003677">
    <property type="term" value="F:DNA binding"/>
    <property type="evidence" value="ECO:0007669"/>
    <property type="project" value="InterPro"/>
</dbReference>
<dbReference type="GO" id="GO:0004519">
    <property type="term" value="F:endonuclease activity"/>
    <property type="evidence" value="ECO:0007669"/>
    <property type="project" value="InterPro"/>
</dbReference>
<name>A0A0D6PZ94_KOMEU</name>